<dbReference type="GO" id="GO:0008789">
    <property type="term" value="F:altronate dehydratase activity"/>
    <property type="evidence" value="ECO:0007669"/>
    <property type="project" value="UniProtKB-EC"/>
</dbReference>
<dbReference type="AlphaFoldDB" id="A0A174D155"/>
<evidence type="ECO:0000259" key="1">
    <source>
        <dbReference type="Pfam" id="PF20629"/>
    </source>
</evidence>
<protein>
    <submittedName>
        <fullName evidence="2">Altronate dehydratase</fullName>
        <ecNumber evidence="2">4.2.1.42</ecNumber>
        <ecNumber evidence="2">4.2.1.7</ecNumber>
    </submittedName>
</protein>
<dbReference type="EC" id="4.2.1.42" evidence="2"/>
<dbReference type="GO" id="GO:0019698">
    <property type="term" value="P:D-galacturonate catabolic process"/>
    <property type="evidence" value="ECO:0007669"/>
    <property type="project" value="TreeGrafter"/>
</dbReference>
<dbReference type="EC" id="4.2.1.7" evidence="2"/>
<feature type="domain" description="D-galactarate/Altronate dehydratase C-terminal" evidence="1">
    <location>
        <begin position="11"/>
        <end position="233"/>
    </location>
</feature>
<dbReference type="GO" id="GO:0008867">
    <property type="term" value="F:galactarate dehydratase activity"/>
    <property type="evidence" value="ECO:0007669"/>
    <property type="project" value="UniProtKB-EC"/>
</dbReference>
<gene>
    <name evidence="2" type="primary">garD_2</name>
    <name evidence="3" type="synonym">garD_1</name>
    <name evidence="2" type="ORF">ERS852480_00582</name>
    <name evidence="3" type="ORF">NCTC11224_01190</name>
</gene>
<proteinExistence type="predicted"/>
<sequence>MQEFIKINRDSSIIPTPAVGAFSDILISKGGTTILTEVPEMFGAETILMNRCRDEETFRRTVKLINGFKEYFTSHNQTIYENPSPGNIKGGISTLEDKFLGCTQKSGSSPVCGVLEYGERVREKGLNLLSAPGNDLVAATALAVSGAQIVLFTTGRGTPFATLVPAMKISSNSKLAGYKAGWIDFNAGEMVETKTKDQVAMELFQYVLRVASGKKVKSEEAGFHDLAIFKQGVTL</sequence>
<reference evidence="3 5" key="2">
    <citation type="submission" date="2018-06" db="EMBL/GenBank/DDBJ databases">
        <authorList>
            <consortium name="Pathogen Informatics"/>
            <person name="Doyle S."/>
        </authorList>
    </citation>
    <scope>NUCLEOTIDE SEQUENCE [LARGE SCALE GENOMIC DNA]</scope>
    <source>
        <strain evidence="3 5">NCTC11224</strain>
    </source>
</reference>
<organism evidence="2 4">
    <name type="scientific">Enterocloster clostridioformis</name>
    <dbReference type="NCBI Taxonomy" id="1531"/>
    <lineage>
        <taxon>Bacteria</taxon>
        <taxon>Bacillati</taxon>
        <taxon>Bacillota</taxon>
        <taxon>Clostridia</taxon>
        <taxon>Lachnospirales</taxon>
        <taxon>Lachnospiraceae</taxon>
        <taxon>Enterocloster</taxon>
    </lineage>
</organism>
<keyword evidence="5" id="KW-1185">Reference proteome</keyword>
<evidence type="ECO:0000313" key="5">
    <source>
        <dbReference type="Proteomes" id="UP000251853"/>
    </source>
</evidence>
<dbReference type="PANTHER" id="PTHR30536:SF5">
    <property type="entry name" value="ALTRONATE DEHYDRATASE"/>
    <property type="match status" value="1"/>
</dbReference>
<dbReference type="Pfam" id="PF20629">
    <property type="entry name" value="GD_AH_C"/>
    <property type="match status" value="1"/>
</dbReference>
<dbReference type="Proteomes" id="UP000251853">
    <property type="component" value="Unassembled WGS sequence"/>
</dbReference>
<name>A0A174D155_9FIRM</name>
<evidence type="ECO:0000313" key="3">
    <source>
        <dbReference type="EMBL" id="SQB04772.1"/>
    </source>
</evidence>
<dbReference type="InterPro" id="IPR048332">
    <property type="entry name" value="GD_AH_C"/>
</dbReference>
<evidence type="ECO:0000313" key="2">
    <source>
        <dbReference type="EMBL" id="CUO17770.1"/>
    </source>
</evidence>
<dbReference type="PANTHER" id="PTHR30536">
    <property type="entry name" value="ALTRONATE/GALACTARATE DEHYDRATASE"/>
    <property type="match status" value="1"/>
</dbReference>
<dbReference type="InterPro" id="IPR052172">
    <property type="entry name" value="UxaA_altronate/galactarate_dh"/>
</dbReference>
<evidence type="ECO:0000313" key="4">
    <source>
        <dbReference type="Proteomes" id="UP000095512"/>
    </source>
</evidence>
<dbReference type="Proteomes" id="UP000095512">
    <property type="component" value="Unassembled WGS sequence"/>
</dbReference>
<accession>A0A174D155</accession>
<reference evidence="2 4" key="1">
    <citation type="submission" date="2015-09" db="EMBL/GenBank/DDBJ databases">
        <authorList>
            <consortium name="Pathogen Informatics"/>
        </authorList>
    </citation>
    <scope>NUCLEOTIDE SEQUENCE [LARGE SCALE GENOMIC DNA]</scope>
    <source>
        <strain evidence="2 4">2789STDY5834865</strain>
    </source>
</reference>
<dbReference type="EMBL" id="UAVW01000001">
    <property type="protein sequence ID" value="SQB04772.1"/>
    <property type="molecule type" value="Genomic_DNA"/>
</dbReference>
<keyword evidence="2" id="KW-0456">Lyase</keyword>
<dbReference type="EMBL" id="CZAB01000003">
    <property type="protein sequence ID" value="CUO17770.1"/>
    <property type="molecule type" value="Genomic_DNA"/>
</dbReference>